<dbReference type="PANTHER" id="PTHR43378">
    <property type="entry name" value="UDP-3-O-ACYLGLUCOSAMINE N-ACYLTRANSFERASE"/>
    <property type="match status" value="1"/>
</dbReference>
<evidence type="ECO:0000256" key="1">
    <source>
        <dbReference type="ARBA" id="ARBA00022516"/>
    </source>
</evidence>
<evidence type="ECO:0000256" key="3">
    <source>
        <dbReference type="ARBA" id="ARBA00022679"/>
    </source>
</evidence>
<evidence type="ECO:0008006" key="8">
    <source>
        <dbReference type="Google" id="ProtNLM"/>
    </source>
</evidence>
<dbReference type="GO" id="GO:0009245">
    <property type="term" value="P:lipid A biosynthetic process"/>
    <property type="evidence" value="ECO:0007669"/>
    <property type="project" value="UniProtKB-KW"/>
</dbReference>
<evidence type="ECO:0000313" key="7">
    <source>
        <dbReference type="Proteomes" id="UP000054558"/>
    </source>
</evidence>
<protein>
    <recommendedName>
        <fullName evidence="8">UDP-3-O-[3-hydroxymyristoyl] glucosamine N-acyltransferase</fullName>
    </recommendedName>
</protein>
<dbReference type="Gene3D" id="2.160.10.10">
    <property type="entry name" value="Hexapeptide repeat proteins"/>
    <property type="match status" value="1"/>
</dbReference>
<dbReference type="SUPFAM" id="SSF51161">
    <property type="entry name" value="Trimeric LpxA-like enzymes"/>
    <property type="match status" value="1"/>
</dbReference>
<dbReference type="InterPro" id="IPR001451">
    <property type="entry name" value="Hexapep"/>
</dbReference>
<dbReference type="Pfam" id="PF00132">
    <property type="entry name" value="Hexapep"/>
    <property type="match status" value="2"/>
</dbReference>
<evidence type="ECO:0000256" key="5">
    <source>
        <dbReference type="ARBA" id="ARBA00023315"/>
    </source>
</evidence>
<dbReference type="OMA" id="VDHPKYY"/>
<keyword evidence="5" id="KW-0012">Acyltransferase</keyword>
<dbReference type="InterPro" id="IPR007691">
    <property type="entry name" value="LpxD"/>
</dbReference>
<dbReference type="Proteomes" id="UP000054558">
    <property type="component" value="Unassembled WGS sequence"/>
</dbReference>
<name>A0A1Y1HQ60_KLENI</name>
<dbReference type="CDD" id="cd03352">
    <property type="entry name" value="LbH_LpxD"/>
    <property type="match status" value="1"/>
</dbReference>
<dbReference type="GO" id="GO:0016410">
    <property type="term" value="F:N-acyltransferase activity"/>
    <property type="evidence" value="ECO:0007669"/>
    <property type="project" value="InterPro"/>
</dbReference>
<proteinExistence type="predicted"/>
<dbReference type="NCBIfam" id="NF002060">
    <property type="entry name" value="PRK00892.1"/>
    <property type="match status" value="1"/>
</dbReference>
<keyword evidence="3" id="KW-0808">Transferase</keyword>
<sequence length="231" mass="24886">MVHQEADVHFSAFIEHGAVVQRGAVVEKDVRIGACSVVGPDVRIGERTVLWHNVSLLHCTIGRDCILHNGVSVGQDGFGFFVNEKGEMIKKPQELNVIIGNNVEIGANSCVDRGSWRDTEIGDHTKIDNLVQVGHNVKIGRCCILCGHAAIGGSAELGDYVVMGGKAGIADHVKVHPQVRLAAKTGVMSDIKEKGDYAGFPAVPAREWRRSAIAVRKLGRDAKKRTKEAPA</sequence>
<dbReference type="EMBL" id="DF236977">
    <property type="protein sequence ID" value="GAQ79339.1"/>
    <property type="molecule type" value="Genomic_DNA"/>
</dbReference>
<dbReference type="AlphaFoldDB" id="A0A1Y1HQ60"/>
<dbReference type="GO" id="GO:0005739">
    <property type="term" value="C:mitochondrion"/>
    <property type="evidence" value="ECO:0000318"/>
    <property type="project" value="GO_Central"/>
</dbReference>
<dbReference type="InterPro" id="IPR011004">
    <property type="entry name" value="Trimer_LpxA-like_sf"/>
</dbReference>
<keyword evidence="1" id="KW-0444">Lipid biosynthesis</keyword>
<keyword evidence="4" id="KW-0443">Lipid metabolism</keyword>
<accession>A0A1Y1HQ60</accession>
<dbReference type="GO" id="GO:0016020">
    <property type="term" value="C:membrane"/>
    <property type="evidence" value="ECO:0007669"/>
    <property type="project" value="GOC"/>
</dbReference>
<dbReference type="GO" id="GO:0103118">
    <property type="term" value="F:UDP-3-O-[(3R)-3-hydroxyacyl]-glucosamine N-acyltransferase activity"/>
    <property type="evidence" value="ECO:0000318"/>
    <property type="project" value="GO_Central"/>
</dbReference>
<dbReference type="PROSITE" id="PS00101">
    <property type="entry name" value="HEXAPEP_TRANSFERASES"/>
    <property type="match status" value="1"/>
</dbReference>
<evidence type="ECO:0000256" key="2">
    <source>
        <dbReference type="ARBA" id="ARBA00022556"/>
    </source>
</evidence>
<dbReference type="InterPro" id="IPR018357">
    <property type="entry name" value="Hexapep_transf_CS"/>
</dbReference>
<keyword evidence="7" id="KW-1185">Reference proteome</keyword>
<keyword evidence="2" id="KW-0441">Lipid A biosynthesis</keyword>
<dbReference type="STRING" id="105231.A0A1Y1HQ60"/>
<organism evidence="6 7">
    <name type="scientific">Klebsormidium nitens</name>
    <name type="common">Green alga</name>
    <name type="synonym">Ulothrix nitens</name>
    <dbReference type="NCBI Taxonomy" id="105231"/>
    <lineage>
        <taxon>Eukaryota</taxon>
        <taxon>Viridiplantae</taxon>
        <taxon>Streptophyta</taxon>
        <taxon>Klebsormidiophyceae</taxon>
        <taxon>Klebsormidiales</taxon>
        <taxon>Klebsormidiaceae</taxon>
        <taxon>Klebsormidium</taxon>
    </lineage>
</organism>
<dbReference type="OrthoDB" id="2355at2759"/>
<gene>
    <name evidence="6" type="ORF">KFL_000280440</name>
</gene>
<dbReference type="GO" id="GO:2001289">
    <property type="term" value="P:lipid X metabolic process"/>
    <property type="evidence" value="ECO:0000318"/>
    <property type="project" value="GO_Central"/>
</dbReference>
<dbReference type="PANTHER" id="PTHR43378:SF2">
    <property type="entry name" value="UDP-3-O-ACYLGLUCOSAMINE N-ACYLTRANSFERASE 1, MITOCHONDRIAL-RELATED"/>
    <property type="match status" value="1"/>
</dbReference>
<evidence type="ECO:0000256" key="4">
    <source>
        <dbReference type="ARBA" id="ARBA00023098"/>
    </source>
</evidence>
<evidence type="ECO:0000313" key="6">
    <source>
        <dbReference type="EMBL" id="GAQ79339.1"/>
    </source>
</evidence>
<reference evidence="6 7" key="1">
    <citation type="journal article" date="2014" name="Nat. Commun.">
        <title>Klebsormidium flaccidum genome reveals primary factors for plant terrestrial adaptation.</title>
        <authorList>
            <person name="Hori K."/>
            <person name="Maruyama F."/>
            <person name="Fujisawa T."/>
            <person name="Togashi T."/>
            <person name="Yamamoto N."/>
            <person name="Seo M."/>
            <person name="Sato S."/>
            <person name="Yamada T."/>
            <person name="Mori H."/>
            <person name="Tajima N."/>
            <person name="Moriyama T."/>
            <person name="Ikeuchi M."/>
            <person name="Watanabe M."/>
            <person name="Wada H."/>
            <person name="Kobayashi K."/>
            <person name="Saito M."/>
            <person name="Masuda T."/>
            <person name="Sasaki-Sekimoto Y."/>
            <person name="Mashiguchi K."/>
            <person name="Awai K."/>
            <person name="Shimojima M."/>
            <person name="Masuda S."/>
            <person name="Iwai M."/>
            <person name="Nobusawa T."/>
            <person name="Narise T."/>
            <person name="Kondo S."/>
            <person name="Saito H."/>
            <person name="Sato R."/>
            <person name="Murakawa M."/>
            <person name="Ihara Y."/>
            <person name="Oshima-Yamada Y."/>
            <person name="Ohtaka K."/>
            <person name="Satoh M."/>
            <person name="Sonobe K."/>
            <person name="Ishii M."/>
            <person name="Ohtani R."/>
            <person name="Kanamori-Sato M."/>
            <person name="Honoki R."/>
            <person name="Miyazaki D."/>
            <person name="Mochizuki H."/>
            <person name="Umetsu J."/>
            <person name="Higashi K."/>
            <person name="Shibata D."/>
            <person name="Kamiya Y."/>
            <person name="Sato N."/>
            <person name="Nakamura Y."/>
            <person name="Tabata S."/>
            <person name="Ida S."/>
            <person name="Kurokawa K."/>
            <person name="Ohta H."/>
        </authorList>
    </citation>
    <scope>NUCLEOTIDE SEQUENCE [LARGE SCALE GENOMIC DNA]</scope>
    <source>
        <strain evidence="6 7">NIES-2285</strain>
    </source>
</reference>